<feature type="domain" description="Bacterial alpha-L-rhamnosidase N-terminal" evidence="5">
    <location>
        <begin position="209"/>
        <end position="378"/>
    </location>
</feature>
<organism evidence="8 9">
    <name type="scientific">Proteiniphilum saccharofermentans</name>
    <dbReference type="NCBI Taxonomy" id="1642647"/>
    <lineage>
        <taxon>Bacteria</taxon>
        <taxon>Pseudomonadati</taxon>
        <taxon>Bacteroidota</taxon>
        <taxon>Bacteroidia</taxon>
        <taxon>Bacteroidales</taxon>
        <taxon>Dysgonomonadaceae</taxon>
        <taxon>Proteiniphilum</taxon>
    </lineage>
</organism>
<dbReference type="GO" id="GO:0030596">
    <property type="term" value="F:alpha-L-rhamnosidase activity"/>
    <property type="evidence" value="ECO:0007669"/>
    <property type="project" value="UniProtKB-EC"/>
</dbReference>
<keyword evidence="9" id="KW-1185">Reference proteome</keyword>
<dbReference type="AlphaFoldDB" id="A0A1R3T4F3"/>
<dbReference type="PANTHER" id="PTHR33307">
    <property type="entry name" value="ALPHA-RHAMNOSIDASE (EUROFUNG)"/>
    <property type="match status" value="1"/>
</dbReference>
<dbReference type="Pfam" id="PF17389">
    <property type="entry name" value="Bac_rhamnosid6H"/>
    <property type="match status" value="1"/>
</dbReference>
<accession>A0A1R3T4F3</accession>
<dbReference type="EMBL" id="LT605205">
    <property type="protein sequence ID" value="SCD21042.1"/>
    <property type="molecule type" value="Genomic_DNA"/>
</dbReference>
<dbReference type="RefSeq" id="WP_076930928.1">
    <property type="nucleotide sequence ID" value="NZ_LT605205.1"/>
</dbReference>
<dbReference type="PIRSF" id="PIRSF010631">
    <property type="entry name" value="A-rhamnsds"/>
    <property type="match status" value="1"/>
</dbReference>
<protein>
    <recommendedName>
        <fullName evidence="2">alpha-L-rhamnosidase</fullName>
        <ecNumber evidence="2">3.2.1.40</ecNumber>
    </recommendedName>
</protein>
<feature type="domain" description="Alpha-L-rhamnosidase concanavalin-like" evidence="4">
    <location>
        <begin position="390"/>
        <end position="476"/>
    </location>
</feature>
<dbReference type="Gene3D" id="2.60.40.10">
    <property type="entry name" value="Immunoglobulins"/>
    <property type="match status" value="1"/>
</dbReference>
<dbReference type="InterPro" id="IPR016007">
    <property type="entry name" value="Alpha_rhamnosid"/>
</dbReference>
<evidence type="ECO:0000256" key="1">
    <source>
        <dbReference type="ARBA" id="ARBA00001445"/>
    </source>
</evidence>
<feature type="domain" description="Alpha-L-rhamnosidase C-terminal" evidence="7">
    <location>
        <begin position="823"/>
        <end position="898"/>
    </location>
</feature>
<evidence type="ECO:0000259" key="6">
    <source>
        <dbReference type="Pfam" id="PF17389"/>
    </source>
</evidence>
<dbReference type="Pfam" id="PF25788">
    <property type="entry name" value="Ig_Rha78A_N"/>
    <property type="match status" value="1"/>
</dbReference>
<reference evidence="8 9" key="1">
    <citation type="submission" date="2016-08" db="EMBL/GenBank/DDBJ databases">
        <authorList>
            <person name="Seilhamer J.J."/>
        </authorList>
    </citation>
    <scope>NUCLEOTIDE SEQUENCE [LARGE SCALE GENOMIC DNA]</scope>
    <source>
        <strain evidence="8">M3/6</strain>
    </source>
</reference>
<name>A0A1R3T4F3_9BACT</name>
<dbReference type="GO" id="GO:0005975">
    <property type="term" value="P:carbohydrate metabolic process"/>
    <property type="evidence" value="ECO:0007669"/>
    <property type="project" value="InterPro"/>
</dbReference>
<gene>
    <name evidence="8" type="ORF">PSM36_2237</name>
</gene>
<dbReference type="InterPro" id="IPR013783">
    <property type="entry name" value="Ig-like_fold"/>
</dbReference>
<evidence type="ECO:0000256" key="2">
    <source>
        <dbReference type="ARBA" id="ARBA00012652"/>
    </source>
</evidence>
<dbReference type="Pfam" id="PF17390">
    <property type="entry name" value="Bac_rhamnosid_C"/>
    <property type="match status" value="1"/>
</dbReference>
<evidence type="ECO:0000256" key="3">
    <source>
        <dbReference type="ARBA" id="ARBA00022801"/>
    </source>
</evidence>
<evidence type="ECO:0000259" key="5">
    <source>
        <dbReference type="Pfam" id="PF08531"/>
    </source>
</evidence>
<dbReference type="InterPro" id="IPR008902">
    <property type="entry name" value="Rhamnosid_concanavalin"/>
</dbReference>
<dbReference type="InterPro" id="IPR008928">
    <property type="entry name" value="6-hairpin_glycosidase_sf"/>
</dbReference>
<dbReference type="Gene3D" id="2.60.420.10">
    <property type="entry name" value="Maltose phosphorylase, domain 3"/>
    <property type="match status" value="1"/>
</dbReference>
<dbReference type="InterPro" id="IPR035396">
    <property type="entry name" value="Bac_rhamnosid6H"/>
</dbReference>
<dbReference type="PANTHER" id="PTHR33307:SF11">
    <property type="entry name" value="ALPHA-L-RHAMNOSIDASE"/>
    <property type="match status" value="1"/>
</dbReference>
<dbReference type="STRING" id="1642647.PSM36_2237"/>
<evidence type="ECO:0000313" key="8">
    <source>
        <dbReference type="EMBL" id="SCD21042.1"/>
    </source>
</evidence>
<dbReference type="KEGG" id="psac:PSM36_2237"/>
<dbReference type="InterPro" id="IPR013737">
    <property type="entry name" value="Bac_rhamnosid_N"/>
</dbReference>
<sequence length="907" mass="104049">MFLLNRLTILHKFQKPGILIILSTFLFCAHNTVYGNNIHPLRIIKLTCEYQQDPLLVASGTPLFGWQLQSDKQEIRQSAYTIEVYTRINGKEIKIWDSGKVLSGQSQQVKYDGRETLEPGKEYRWRVKVWDTRNYSSEWSEMDRFRMAPSDTELKAEWIGAIDKKEANIPEGRIYHALAASSEAAEKWMNTHPLSKRSIYLRKDFSIDKKIREAIIYISGLGHYELSLNGEKVGDSRFDPMWSDYDKTIYYNAYDVTHSLQQNNAIGVLLGNGFFNQQGGRYVKMQVSFGPPTLFFKLHITYTDGTKEEIDSNENWKYSLSPIIFNDMYGGEDYDARLEQNGWDSYGFDESDWLPVVVQSAPNGRLTPQTTASVKIMETYTPKSVKKVGDAYVFDMGQNLSGFPKIKVSGKSGDKVRLTVGENIHEDGSVNQSQSGSPYYYEYTLKGETQETWHPRFSYYGYKYVQADGVKPEEVQSHFVYNSSTRTGRFHCSNEIFNEAHRIIVNAIKSNMHAVFTDCPHREKLGWLEQVHLNGPGLFYNFDLTTFAPKIMQDIRDAQLPNGLVPDIAPEYVIFEGGFRDSPEWGSTAVFLPFMYYRFYGDKSLIMEYYDVMKKYADYLSSTATDHIVSHGLGDWCDYRKDEPYGVSKNTPVPLSASAHYYMVIDYLVQAAEIMDKSDDYDYYSTLREQVKNAFNKEFFDENTRQYGTGSQASNAMPLFAGIVEPPHKQAVLDNLIKDIQEKGYRLSTGDVGNRYLFQTLADNGLNEVMYKMHNHREVPGYGFQLQFGATTLTELWDPRDGASWNHFMMGQIEEWFYKSLAGITTEDYSGFQNIVIAPKPVGDLKFVEASYDTLYGTISVNWKIDGDQFKMDLFVPHNCTAKVYLPQQKDYKDVGSGHHSFTTTIN</sequence>
<evidence type="ECO:0000259" key="7">
    <source>
        <dbReference type="Pfam" id="PF17390"/>
    </source>
</evidence>
<dbReference type="Gene3D" id="1.50.10.10">
    <property type="match status" value="1"/>
</dbReference>
<dbReference type="InterPro" id="IPR035398">
    <property type="entry name" value="Bac_rhamnosid_C"/>
</dbReference>
<dbReference type="Pfam" id="PF05592">
    <property type="entry name" value="Bac_rhamnosid"/>
    <property type="match status" value="1"/>
</dbReference>
<dbReference type="InterPro" id="IPR012341">
    <property type="entry name" value="6hp_glycosidase-like_sf"/>
</dbReference>
<proteinExistence type="predicted"/>
<feature type="domain" description="Alpha-L-rhamnosidase six-hairpin glycosidase" evidence="6">
    <location>
        <begin position="486"/>
        <end position="820"/>
    </location>
</feature>
<dbReference type="Pfam" id="PF08531">
    <property type="entry name" value="Bac_rhamnosid_N"/>
    <property type="match status" value="1"/>
</dbReference>
<dbReference type="Proteomes" id="UP000187464">
    <property type="component" value="Chromosome I"/>
</dbReference>
<keyword evidence="3" id="KW-0378">Hydrolase</keyword>
<comment type="catalytic activity">
    <reaction evidence="1">
        <text>Hydrolysis of terminal non-reducing alpha-L-rhamnose residues in alpha-L-rhamnosides.</text>
        <dbReference type="EC" id="3.2.1.40"/>
    </reaction>
</comment>
<dbReference type="EC" id="3.2.1.40" evidence="2"/>
<evidence type="ECO:0000259" key="4">
    <source>
        <dbReference type="Pfam" id="PF05592"/>
    </source>
</evidence>
<evidence type="ECO:0000313" key="9">
    <source>
        <dbReference type="Proteomes" id="UP000187464"/>
    </source>
</evidence>
<dbReference type="Gene3D" id="2.60.120.260">
    <property type="entry name" value="Galactose-binding domain-like"/>
    <property type="match status" value="2"/>
</dbReference>
<dbReference type="SUPFAM" id="SSF48208">
    <property type="entry name" value="Six-hairpin glycosidases"/>
    <property type="match status" value="1"/>
</dbReference>